<dbReference type="Proteomes" id="UP001521150">
    <property type="component" value="Unassembled WGS sequence"/>
</dbReference>
<sequence>MSTRRAIVTVALGVAVSLVSAPAGQAEAACTWTKTAWEMPANTNYGWLVGTNGKYAVGGTGYWQGGPNITNRRGALWENGKLVLQGVEKPNLYDVNASGLVVGQDIIASKWVGVKVARDGSATVLPSNPAWESFSADLVNNAGDIVGTADVGTRETVVVWPASAPGTYRELSTPDVSSLTLVDVDEQGRIVVDTDSSTGGFVRDTDGQWRKLAAPGPGGYGTPQAIRDGRVVGDVHDSNSYAAAEWNAQGALVRTIRNGALSAKAIGGKGTVGGQRYVGTTRRPVLWRDGVVVDQLATVSEFFTVHGISDDERTLVGSEGMPAHYTCTL</sequence>
<dbReference type="RefSeq" id="WP_233731204.1">
    <property type="nucleotide sequence ID" value="NZ_JAJVCN010000004.1"/>
</dbReference>
<evidence type="ECO:0000313" key="3">
    <source>
        <dbReference type="Proteomes" id="UP001521150"/>
    </source>
</evidence>
<dbReference type="EMBL" id="JAJVCN010000004">
    <property type="protein sequence ID" value="MCE7009681.1"/>
    <property type="molecule type" value="Genomic_DNA"/>
</dbReference>
<reference evidence="2 3" key="1">
    <citation type="submission" date="2021-12" db="EMBL/GenBank/DDBJ databases">
        <title>Genome sequence of Kibdelosporangium philippinense ATCC 49844.</title>
        <authorList>
            <person name="Fedorov E.A."/>
            <person name="Omeragic M."/>
            <person name="Shalygina K.F."/>
            <person name="Maclea K.S."/>
        </authorList>
    </citation>
    <scope>NUCLEOTIDE SEQUENCE [LARGE SCALE GENOMIC DNA]</scope>
    <source>
        <strain evidence="2 3">ATCC 49844</strain>
    </source>
</reference>
<accession>A0ABS8ZPJ7</accession>
<feature type="chain" id="PRO_5047410028" evidence="1">
    <location>
        <begin position="29"/>
        <end position="329"/>
    </location>
</feature>
<feature type="signal peptide" evidence="1">
    <location>
        <begin position="1"/>
        <end position="28"/>
    </location>
</feature>
<keyword evidence="1" id="KW-0732">Signal</keyword>
<evidence type="ECO:0000256" key="1">
    <source>
        <dbReference type="SAM" id="SignalP"/>
    </source>
</evidence>
<protein>
    <submittedName>
        <fullName evidence="2">Uncharacterized protein</fullName>
    </submittedName>
</protein>
<gene>
    <name evidence="2" type="ORF">LWC34_43765</name>
</gene>
<evidence type="ECO:0000313" key="2">
    <source>
        <dbReference type="EMBL" id="MCE7009681.1"/>
    </source>
</evidence>
<proteinExistence type="predicted"/>
<comment type="caution">
    <text evidence="2">The sequence shown here is derived from an EMBL/GenBank/DDBJ whole genome shotgun (WGS) entry which is preliminary data.</text>
</comment>
<organism evidence="2 3">
    <name type="scientific">Kibdelosporangium philippinense</name>
    <dbReference type="NCBI Taxonomy" id="211113"/>
    <lineage>
        <taxon>Bacteria</taxon>
        <taxon>Bacillati</taxon>
        <taxon>Actinomycetota</taxon>
        <taxon>Actinomycetes</taxon>
        <taxon>Pseudonocardiales</taxon>
        <taxon>Pseudonocardiaceae</taxon>
        <taxon>Kibdelosporangium</taxon>
    </lineage>
</organism>
<name>A0ABS8ZPJ7_9PSEU</name>
<keyword evidence="3" id="KW-1185">Reference proteome</keyword>